<keyword evidence="5" id="KW-0963">Cytoplasm</keyword>
<keyword evidence="7" id="KW-0539">Nucleus</keyword>
<evidence type="ECO:0000313" key="8">
    <source>
        <dbReference type="EMBL" id="MCD9641276.1"/>
    </source>
</evidence>
<keyword evidence="6" id="KW-0653">Protein transport</keyword>
<accession>A0ABS8V2G4</accession>
<dbReference type="PANTHER" id="PTHR12596">
    <property type="entry name" value="EXPORTIN 4,7-RELATED"/>
    <property type="match status" value="1"/>
</dbReference>
<evidence type="ECO:0000313" key="9">
    <source>
        <dbReference type="Proteomes" id="UP000823775"/>
    </source>
</evidence>
<protein>
    <submittedName>
        <fullName evidence="8">Uncharacterized protein</fullName>
    </submittedName>
</protein>
<organism evidence="8 9">
    <name type="scientific">Datura stramonium</name>
    <name type="common">Jimsonweed</name>
    <name type="synonym">Common thornapple</name>
    <dbReference type="NCBI Taxonomy" id="4076"/>
    <lineage>
        <taxon>Eukaryota</taxon>
        <taxon>Viridiplantae</taxon>
        <taxon>Streptophyta</taxon>
        <taxon>Embryophyta</taxon>
        <taxon>Tracheophyta</taxon>
        <taxon>Spermatophyta</taxon>
        <taxon>Magnoliopsida</taxon>
        <taxon>eudicotyledons</taxon>
        <taxon>Gunneridae</taxon>
        <taxon>Pentapetalae</taxon>
        <taxon>asterids</taxon>
        <taxon>lamiids</taxon>
        <taxon>Solanales</taxon>
        <taxon>Solanaceae</taxon>
        <taxon>Solanoideae</taxon>
        <taxon>Datureae</taxon>
        <taxon>Datura</taxon>
    </lineage>
</organism>
<proteinExistence type="inferred from homology"/>
<keyword evidence="4" id="KW-0813">Transport</keyword>
<name>A0ABS8V2G4_DATST</name>
<evidence type="ECO:0000256" key="4">
    <source>
        <dbReference type="ARBA" id="ARBA00022448"/>
    </source>
</evidence>
<dbReference type="Proteomes" id="UP000823775">
    <property type="component" value="Unassembled WGS sequence"/>
</dbReference>
<comment type="caution">
    <text evidence="8">The sequence shown here is derived from an EMBL/GenBank/DDBJ whole genome shotgun (WGS) entry which is preliminary data.</text>
</comment>
<evidence type="ECO:0000256" key="6">
    <source>
        <dbReference type="ARBA" id="ARBA00022927"/>
    </source>
</evidence>
<evidence type="ECO:0000256" key="3">
    <source>
        <dbReference type="ARBA" id="ARBA00009466"/>
    </source>
</evidence>
<evidence type="ECO:0000256" key="2">
    <source>
        <dbReference type="ARBA" id="ARBA00004496"/>
    </source>
</evidence>
<evidence type="ECO:0000256" key="1">
    <source>
        <dbReference type="ARBA" id="ARBA00004123"/>
    </source>
</evidence>
<dbReference type="InterPro" id="IPR044189">
    <property type="entry name" value="XPO4/7-like"/>
</dbReference>
<comment type="subcellular location">
    <subcellularLocation>
        <location evidence="2">Cytoplasm</location>
    </subcellularLocation>
    <subcellularLocation>
        <location evidence="1">Nucleus</location>
    </subcellularLocation>
</comment>
<dbReference type="EMBL" id="JACEIK010003317">
    <property type="protein sequence ID" value="MCD9641276.1"/>
    <property type="molecule type" value="Genomic_DNA"/>
</dbReference>
<evidence type="ECO:0000256" key="7">
    <source>
        <dbReference type="ARBA" id="ARBA00023242"/>
    </source>
</evidence>
<gene>
    <name evidence="8" type="ORF">HAX54_027368</name>
</gene>
<dbReference type="PANTHER" id="PTHR12596:SF1">
    <property type="entry name" value="EXPORTIN-4"/>
    <property type="match status" value="1"/>
</dbReference>
<evidence type="ECO:0000256" key="5">
    <source>
        <dbReference type="ARBA" id="ARBA00022490"/>
    </source>
</evidence>
<reference evidence="8 9" key="1">
    <citation type="journal article" date="2021" name="BMC Genomics">
        <title>Datura genome reveals duplications of psychoactive alkaloid biosynthetic genes and high mutation rate following tissue culture.</title>
        <authorList>
            <person name="Rajewski A."/>
            <person name="Carter-House D."/>
            <person name="Stajich J."/>
            <person name="Litt A."/>
        </authorList>
    </citation>
    <scope>NUCLEOTIDE SEQUENCE [LARGE SCALE GENOMIC DNA]</scope>
    <source>
        <strain evidence="8">AR-01</strain>
    </source>
</reference>
<sequence>MSSFILSINATYILPENSQLANARFQAAGAIRDAALKGIAPKPHTTKHSAGGASTALWISKASYPVFWRVEYEGWGRWILPRFLRLSNIGHANDDDSLQLLIQLSGHVGHNFCFHSATQHASSPEGYVQAKIASVAAQLIKRGWIEFSAAQKEIFFLEVRRAITGSHGLDVQFVALNFLESLVSEFSPSTSTAMALPREFHEQCRVSFELEYLKLFYCWAQDAAVSVSNKIAESDSAIPEVKVCTTALRLMLQILNWDFKCDANVPDNAKRAIDIFSAGVRGDVSSPKRTECNLVQMRVGSSKSSAILEDLTLEHFLEDPTQKHFWKNSGNHSFVTALAFVRVLWHICLEHRIFRGNFVSLIFVWLV</sequence>
<keyword evidence="9" id="KW-1185">Reference proteome</keyword>
<comment type="similarity">
    <text evidence="3">Belongs to the exportin family.</text>
</comment>